<keyword evidence="1" id="KW-0723">Serine/threonine-protein kinase</keyword>
<dbReference type="Gene3D" id="1.10.510.10">
    <property type="entry name" value="Transferase(Phosphotransferase) domain 1"/>
    <property type="match status" value="1"/>
</dbReference>
<dbReference type="InterPro" id="IPR052396">
    <property type="entry name" value="Meiotic_Drive_Suppr_Kinase"/>
</dbReference>
<organism evidence="1 2">
    <name type="scientific">Phanerochaete sordida</name>
    <dbReference type="NCBI Taxonomy" id="48140"/>
    <lineage>
        <taxon>Eukaryota</taxon>
        <taxon>Fungi</taxon>
        <taxon>Dikarya</taxon>
        <taxon>Basidiomycota</taxon>
        <taxon>Agaricomycotina</taxon>
        <taxon>Agaricomycetes</taxon>
        <taxon>Polyporales</taxon>
        <taxon>Phanerochaetaceae</taxon>
        <taxon>Phanerochaete</taxon>
    </lineage>
</organism>
<dbReference type="GO" id="GO:0004674">
    <property type="term" value="F:protein serine/threonine kinase activity"/>
    <property type="evidence" value="ECO:0007669"/>
    <property type="project" value="UniProtKB-KW"/>
</dbReference>
<dbReference type="PANTHER" id="PTHR37171:SF1">
    <property type="entry name" value="SERINE_THREONINE-PROTEIN KINASE YRZF-RELATED"/>
    <property type="match status" value="1"/>
</dbReference>
<gene>
    <name evidence="1" type="ORF">PsYK624_062050</name>
</gene>
<dbReference type="Proteomes" id="UP000703269">
    <property type="component" value="Unassembled WGS sequence"/>
</dbReference>
<dbReference type="AlphaFoldDB" id="A0A9P3G6C0"/>
<name>A0A9P3G6C0_9APHY</name>
<keyword evidence="1" id="KW-0808">Transferase</keyword>
<comment type="caution">
    <text evidence="1">The sequence shown here is derived from an EMBL/GenBank/DDBJ whole genome shotgun (WGS) entry which is preliminary data.</text>
</comment>
<accession>A0A9P3G6C0</accession>
<keyword evidence="1" id="KW-0418">Kinase</keyword>
<dbReference type="PANTHER" id="PTHR37171">
    <property type="entry name" value="SERINE/THREONINE-PROTEIN KINASE YRZF-RELATED"/>
    <property type="match status" value="1"/>
</dbReference>
<reference evidence="1 2" key="1">
    <citation type="submission" date="2021-08" db="EMBL/GenBank/DDBJ databases">
        <title>Draft Genome Sequence of Phanerochaete sordida strain YK-624.</title>
        <authorList>
            <person name="Mori T."/>
            <person name="Dohra H."/>
            <person name="Suzuki T."/>
            <person name="Kawagishi H."/>
            <person name="Hirai H."/>
        </authorList>
    </citation>
    <scope>NUCLEOTIDE SEQUENCE [LARGE SCALE GENOMIC DNA]</scope>
    <source>
        <strain evidence="1 2">YK-624</strain>
    </source>
</reference>
<protein>
    <submittedName>
        <fullName evidence="1">Serine/threonine protein kinase</fullName>
    </submittedName>
</protein>
<dbReference type="EMBL" id="BPQB01000015">
    <property type="protein sequence ID" value="GJE90082.1"/>
    <property type="molecule type" value="Genomic_DNA"/>
</dbReference>
<keyword evidence="2" id="KW-1185">Reference proteome</keyword>
<dbReference type="InterPro" id="IPR011009">
    <property type="entry name" value="Kinase-like_dom_sf"/>
</dbReference>
<dbReference type="OrthoDB" id="3271031at2759"/>
<evidence type="ECO:0000313" key="2">
    <source>
        <dbReference type="Proteomes" id="UP000703269"/>
    </source>
</evidence>
<evidence type="ECO:0000313" key="1">
    <source>
        <dbReference type="EMBL" id="GJE90082.1"/>
    </source>
</evidence>
<sequence length="322" mass="36443">MSLSLDLSLRRDGHHSLTSVPAFLDDALRRYTSVTFHAIQRICDGDSRVYRGNLDLSSEETIEVVCKIVLNEDSDRLEDEARLYTERMKHLQGTTVPRFYGLFSGTYVNPAGRTRAIRCIIVEEWGSSMSKITHLPMSLRITIIEAVLRIHAAGVKHNDLRFPNILISEDKSEVRIVDFDNASEHTCPRSMPVILYAWEPTLADFGCREIHDFVSDLEIWTSATVRYLGRLHSVHLSPTAEEMFKSAQPDVPDEPEERLLARAETLLKNYATLYGARFPFIGPPGSPIYEGEDAASRAVLEPKVINVDRLEKCRPSNQTQIT</sequence>
<dbReference type="SUPFAM" id="SSF56112">
    <property type="entry name" value="Protein kinase-like (PK-like)"/>
    <property type="match status" value="1"/>
</dbReference>
<proteinExistence type="predicted"/>